<accession>A0ABQ6PIU2</accession>
<evidence type="ECO:0000259" key="1">
    <source>
        <dbReference type="PROSITE" id="PS51186"/>
    </source>
</evidence>
<dbReference type="Pfam" id="PF00583">
    <property type="entry name" value="Acetyltransf_1"/>
    <property type="match status" value="1"/>
</dbReference>
<keyword evidence="3" id="KW-1185">Reference proteome</keyword>
<dbReference type="PANTHER" id="PTHR43138:SF1">
    <property type="entry name" value="N-ACETYLTRANSFERASE ACA1"/>
    <property type="match status" value="1"/>
</dbReference>
<dbReference type="InterPro" id="IPR016181">
    <property type="entry name" value="Acyl_CoA_acyltransferase"/>
</dbReference>
<sequence length="164" mass="18470">MNLDLEIRKATWADEESLWGVIQPIIRAGGTYVFAPDSSREKIMGYWLGEDKLTYIAWMNGERVGTFYLKANQPDLGDHICNAGFMVDPKQKGKGIGRFLGQFALNEAKSLGYQAMQYNFVISTNLSAVKLWKSLGFVIIGEIPEAYRHPEQGLVSALLFFKKL</sequence>
<evidence type="ECO:0000313" key="3">
    <source>
        <dbReference type="Proteomes" id="UP001338309"/>
    </source>
</evidence>
<dbReference type="Proteomes" id="UP001338309">
    <property type="component" value="Unassembled WGS sequence"/>
</dbReference>
<protein>
    <submittedName>
        <fullName evidence="2">GNAT family N-acetyltransferase</fullName>
    </submittedName>
</protein>
<name>A0ABQ6PIU2_9BACT</name>
<dbReference type="CDD" id="cd04301">
    <property type="entry name" value="NAT_SF"/>
    <property type="match status" value="1"/>
</dbReference>
<gene>
    <name evidence="2" type="ORF">Aconfl_05030</name>
</gene>
<dbReference type="PROSITE" id="PS51186">
    <property type="entry name" value="GNAT"/>
    <property type="match status" value="1"/>
</dbReference>
<dbReference type="EMBL" id="BTPD01000001">
    <property type="protein sequence ID" value="GMQ27861.1"/>
    <property type="molecule type" value="Genomic_DNA"/>
</dbReference>
<dbReference type="InterPro" id="IPR000182">
    <property type="entry name" value="GNAT_dom"/>
</dbReference>
<organism evidence="2 3">
    <name type="scientific">Algoriphagus confluentis</name>
    <dbReference type="NCBI Taxonomy" id="1697556"/>
    <lineage>
        <taxon>Bacteria</taxon>
        <taxon>Pseudomonadati</taxon>
        <taxon>Bacteroidota</taxon>
        <taxon>Cytophagia</taxon>
        <taxon>Cytophagales</taxon>
        <taxon>Cyclobacteriaceae</taxon>
        <taxon>Algoriphagus</taxon>
    </lineage>
</organism>
<dbReference type="PANTHER" id="PTHR43138">
    <property type="entry name" value="ACETYLTRANSFERASE, GNAT FAMILY"/>
    <property type="match status" value="1"/>
</dbReference>
<dbReference type="InterPro" id="IPR052742">
    <property type="entry name" value="Mito_N-acetyltransferase"/>
</dbReference>
<feature type="domain" description="N-acetyltransferase" evidence="1">
    <location>
        <begin position="5"/>
        <end position="164"/>
    </location>
</feature>
<evidence type="ECO:0000313" key="2">
    <source>
        <dbReference type="EMBL" id="GMQ27861.1"/>
    </source>
</evidence>
<dbReference type="RefSeq" id="WP_338222659.1">
    <property type="nucleotide sequence ID" value="NZ_BTPD01000001.1"/>
</dbReference>
<reference evidence="2 3" key="1">
    <citation type="submission" date="2023-08" db="EMBL/GenBank/DDBJ databases">
        <title>Draft genome sequence of Algoriphagus confluentis.</title>
        <authorList>
            <person name="Takatani N."/>
            <person name="Hosokawa M."/>
            <person name="Sawabe T."/>
        </authorList>
    </citation>
    <scope>NUCLEOTIDE SEQUENCE [LARGE SCALE GENOMIC DNA]</scope>
    <source>
        <strain evidence="2 3">NBRC 111222</strain>
    </source>
</reference>
<dbReference type="SUPFAM" id="SSF55729">
    <property type="entry name" value="Acyl-CoA N-acyltransferases (Nat)"/>
    <property type="match status" value="1"/>
</dbReference>
<dbReference type="Gene3D" id="3.40.630.30">
    <property type="match status" value="1"/>
</dbReference>
<comment type="caution">
    <text evidence="2">The sequence shown here is derived from an EMBL/GenBank/DDBJ whole genome shotgun (WGS) entry which is preliminary data.</text>
</comment>
<proteinExistence type="predicted"/>